<accession>A0A0L8GF13</accession>
<sequence length="52" mass="5769">MPRRSYSATFKLGVTSYADTSRLKTNCVIYGLNGCRLEKSHSLKVEGFALPT</sequence>
<proteinExistence type="predicted"/>
<dbReference type="AlphaFoldDB" id="A0A0L8GF13"/>
<dbReference type="EMBL" id="KQ422141">
    <property type="protein sequence ID" value="KOF75449.1"/>
    <property type="molecule type" value="Genomic_DNA"/>
</dbReference>
<reference evidence="1" key="1">
    <citation type="submission" date="2015-07" db="EMBL/GenBank/DDBJ databases">
        <title>MeaNS - Measles Nucleotide Surveillance Program.</title>
        <authorList>
            <person name="Tran T."/>
            <person name="Druce J."/>
        </authorList>
    </citation>
    <scope>NUCLEOTIDE SEQUENCE</scope>
    <source>
        <strain evidence="1">UCB-OBI-ISO-001</strain>
        <tissue evidence="1">Gonad</tissue>
    </source>
</reference>
<protein>
    <submittedName>
        <fullName evidence="1">Uncharacterized protein</fullName>
    </submittedName>
</protein>
<name>A0A0L8GF13_OCTBM</name>
<gene>
    <name evidence="1" type="ORF">OCBIM_22034741mg</name>
</gene>
<evidence type="ECO:0000313" key="1">
    <source>
        <dbReference type="EMBL" id="KOF75449.1"/>
    </source>
</evidence>
<organism evidence="1">
    <name type="scientific">Octopus bimaculoides</name>
    <name type="common">California two-spotted octopus</name>
    <dbReference type="NCBI Taxonomy" id="37653"/>
    <lineage>
        <taxon>Eukaryota</taxon>
        <taxon>Metazoa</taxon>
        <taxon>Spiralia</taxon>
        <taxon>Lophotrochozoa</taxon>
        <taxon>Mollusca</taxon>
        <taxon>Cephalopoda</taxon>
        <taxon>Coleoidea</taxon>
        <taxon>Octopodiformes</taxon>
        <taxon>Octopoda</taxon>
        <taxon>Incirrata</taxon>
        <taxon>Octopodidae</taxon>
        <taxon>Octopus</taxon>
    </lineage>
</organism>